<keyword evidence="6" id="KW-0411">Iron-sulfur</keyword>
<dbReference type="InterPro" id="IPR058240">
    <property type="entry name" value="rSAM_sf"/>
</dbReference>
<sequence length="202" mass="22604">MFLKTAQIVDCTEAEGPGRRFAIWTQGCPLHCPGCCNPEFIPETGGTLLSIEEIVKQVELAHQKHRIEGVTFLGGEPLAQLESVAALASEIKIRNLSVVVFSGYTIEEIQSRLNPAAQQLLSVTDILIDGRYLKDQPDTKRRWIGSTNQRIHFLTDRYKPNDSYWQKSNTLEIRVSGNELSVNGFPSIGGKALWRRPKPLSE</sequence>
<evidence type="ECO:0000256" key="2">
    <source>
        <dbReference type="ARBA" id="ARBA00022485"/>
    </source>
</evidence>
<evidence type="ECO:0000256" key="4">
    <source>
        <dbReference type="ARBA" id="ARBA00022723"/>
    </source>
</evidence>
<evidence type="ECO:0000256" key="5">
    <source>
        <dbReference type="ARBA" id="ARBA00023004"/>
    </source>
</evidence>
<dbReference type="SFLD" id="SFLDG01063">
    <property type="entry name" value="activating_enzymes__group_1"/>
    <property type="match status" value="1"/>
</dbReference>
<dbReference type="GO" id="GO:0051539">
    <property type="term" value="F:4 iron, 4 sulfur cluster binding"/>
    <property type="evidence" value="ECO:0007669"/>
    <property type="project" value="UniProtKB-KW"/>
</dbReference>
<dbReference type="EMBL" id="CP074694">
    <property type="protein sequence ID" value="QVL33671.1"/>
    <property type="molecule type" value="Genomic_DNA"/>
</dbReference>
<dbReference type="RefSeq" id="WP_213498599.1">
    <property type="nucleotide sequence ID" value="NZ_CP074694.1"/>
</dbReference>
<dbReference type="PANTHER" id="PTHR30352:SF2">
    <property type="entry name" value="ANAEROBIC RIBONUCLEOSIDE-TRIPHOSPHATE REDUCTASE-ACTIVATING PROTEIN"/>
    <property type="match status" value="1"/>
</dbReference>
<name>A0A8E6EZN7_9BACT</name>
<evidence type="ECO:0000313" key="8">
    <source>
        <dbReference type="EMBL" id="QVL33671.1"/>
    </source>
</evidence>
<dbReference type="InterPro" id="IPR013785">
    <property type="entry name" value="Aldolase_TIM"/>
</dbReference>
<gene>
    <name evidence="8" type="ORF">KIH39_07115</name>
</gene>
<dbReference type="SFLD" id="SFLDS00029">
    <property type="entry name" value="Radical_SAM"/>
    <property type="match status" value="1"/>
</dbReference>
<accession>A0A8E6EZN7</accession>
<proteinExistence type="predicted"/>
<dbReference type="PANTHER" id="PTHR30352">
    <property type="entry name" value="PYRUVATE FORMATE-LYASE-ACTIVATING ENZYME"/>
    <property type="match status" value="1"/>
</dbReference>
<dbReference type="Proteomes" id="UP000676194">
    <property type="component" value="Chromosome"/>
</dbReference>
<dbReference type="GO" id="GO:0004748">
    <property type="term" value="F:ribonucleoside-diphosphate reductase activity, thioredoxin disulfide as acceptor"/>
    <property type="evidence" value="ECO:0007669"/>
    <property type="project" value="TreeGrafter"/>
</dbReference>
<evidence type="ECO:0000256" key="1">
    <source>
        <dbReference type="ARBA" id="ARBA00001966"/>
    </source>
</evidence>
<dbReference type="KEGG" id="tsph:KIH39_07115"/>
<dbReference type="SUPFAM" id="SSF102114">
    <property type="entry name" value="Radical SAM enzymes"/>
    <property type="match status" value="1"/>
</dbReference>
<dbReference type="Gene3D" id="3.20.20.70">
    <property type="entry name" value="Aldolase class I"/>
    <property type="match status" value="1"/>
</dbReference>
<keyword evidence="2" id="KW-0004">4Fe-4S</keyword>
<evidence type="ECO:0000256" key="6">
    <source>
        <dbReference type="ARBA" id="ARBA00023014"/>
    </source>
</evidence>
<dbReference type="SFLD" id="SFLDF00299">
    <property type="entry name" value="anaerobic_ribonucleoside-triph"/>
    <property type="match status" value="1"/>
</dbReference>
<dbReference type="GO" id="GO:0043365">
    <property type="term" value="F:[formate-C-acetyltransferase]-activating enzyme activity"/>
    <property type="evidence" value="ECO:0007669"/>
    <property type="project" value="InterPro"/>
</dbReference>
<dbReference type="PROSITE" id="PS51918">
    <property type="entry name" value="RADICAL_SAM"/>
    <property type="match status" value="1"/>
</dbReference>
<evidence type="ECO:0000256" key="3">
    <source>
        <dbReference type="ARBA" id="ARBA00022691"/>
    </source>
</evidence>
<keyword evidence="4" id="KW-0479">Metal-binding</keyword>
<dbReference type="AlphaFoldDB" id="A0A8E6EZN7"/>
<dbReference type="InterPro" id="IPR034457">
    <property type="entry name" value="Organic_radical-activating"/>
</dbReference>
<feature type="domain" description="Radical SAM core" evidence="7">
    <location>
        <begin position="14"/>
        <end position="202"/>
    </location>
</feature>
<keyword evidence="3" id="KW-0949">S-adenosyl-L-methionine</keyword>
<dbReference type="InterPro" id="IPR007197">
    <property type="entry name" value="rSAM"/>
</dbReference>
<evidence type="ECO:0000259" key="7">
    <source>
        <dbReference type="PROSITE" id="PS51918"/>
    </source>
</evidence>
<keyword evidence="5" id="KW-0408">Iron</keyword>
<keyword evidence="9" id="KW-1185">Reference proteome</keyword>
<evidence type="ECO:0000313" key="9">
    <source>
        <dbReference type="Proteomes" id="UP000676194"/>
    </source>
</evidence>
<dbReference type="SFLD" id="SFLDG01066">
    <property type="entry name" value="organic_radical-activating_enz"/>
    <property type="match status" value="1"/>
</dbReference>
<dbReference type="InterPro" id="IPR012837">
    <property type="entry name" value="NrdG"/>
</dbReference>
<dbReference type="GO" id="GO:0046872">
    <property type="term" value="F:metal ion binding"/>
    <property type="evidence" value="ECO:0007669"/>
    <property type="project" value="UniProtKB-KW"/>
</dbReference>
<organism evidence="8 9">
    <name type="scientific">Telmatocola sphagniphila</name>
    <dbReference type="NCBI Taxonomy" id="1123043"/>
    <lineage>
        <taxon>Bacteria</taxon>
        <taxon>Pseudomonadati</taxon>
        <taxon>Planctomycetota</taxon>
        <taxon>Planctomycetia</taxon>
        <taxon>Gemmatales</taxon>
        <taxon>Gemmataceae</taxon>
    </lineage>
</organism>
<dbReference type="Pfam" id="PF13353">
    <property type="entry name" value="Fer4_12"/>
    <property type="match status" value="1"/>
</dbReference>
<protein>
    <submittedName>
        <fullName evidence="8">Radical SAM protein</fullName>
    </submittedName>
</protein>
<comment type="cofactor">
    <cofactor evidence="1">
        <name>[4Fe-4S] cluster</name>
        <dbReference type="ChEBI" id="CHEBI:49883"/>
    </cofactor>
</comment>
<dbReference type="CDD" id="cd01335">
    <property type="entry name" value="Radical_SAM"/>
    <property type="match status" value="1"/>
</dbReference>
<reference evidence="8" key="1">
    <citation type="submission" date="2021-05" db="EMBL/GenBank/DDBJ databases">
        <title>Complete genome sequence of the cellulolytic planctomycete Telmatocola sphagniphila SP2T and characterization of the first cellulase from planctomycetes.</title>
        <authorList>
            <person name="Rakitin A.L."/>
            <person name="Beletsky A.V."/>
            <person name="Naumoff D.G."/>
            <person name="Kulichevskaya I.S."/>
            <person name="Mardanov A.V."/>
            <person name="Ravin N.V."/>
            <person name="Dedysh S.N."/>
        </authorList>
    </citation>
    <scope>NUCLEOTIDE SEQUENCE</scope>
    <source>
        <strain evidence="8">SP2T</strain>
    </source>
</reference>